<evidence type="ECO:0000313" key="2">
    <source>
        <dbReference type="EMBL" id="WXA02192.1"/>
    </source>
</evidence>
<feature type="signal peptide" evidence="1">
    <location>
        <begin position="1"/>
        <end position="21"/>
    </location>
</feature>
<evidence type="ECO:0008006" key="5">
    <source>
        <dbReference type="Google" id="ProtNLM"/>
    </source>
</evidence>
<gene>
    <name evidence="3" type="ORF">R3L15_11000</name>
    <name evidence="2" type="ORF">R3L16_10590</name>
</gene>
<name>A0AAU6NX69_9FLAO</name>
<keyword evidence="1" id="KW-0732">Signal</keyword>
<evidence type="ECO:0000313" key="3">
    <source>
        <dbReference type="EMBL" id="WXA12647.1"/>
    </source>
</evidence>
<sequence length="71" mass="8032">MKNPILLITFCLLLTFTSTKAQEQNTSHFTLKASGGIGYSLVKNDTQPNYNLNSNYADIVLNYNFTKKLKQ</sequence>
<dbReference type="RefSeq" id="WP_338731710.1">
    <property type="nucleotide sequence ID" value="NZ_CP136924.1"/>
</dbReference>
<dbReference type="Proteomes" id="UP001368318">
    <property type="component" value="Chromosome"/>
</dbReference>
<evidence type="ECO:0000256" key="1">
    <source>
        <dbReference type="SAM" id="SignalP"/>
    </source>
</evidence>
<proteinExistence type="predicted"/>
<protein>
    <recommendedName>
        <fullName evidence="5">Outer membrane protein beta-barrel domain-containing protein</fullName>
    </recommendedName>
</protein>
<dbReference type="EMBL" id="CP136925">
    <property type="protein sequence ID" value="WXA12647.1"/>
    <property type="molecule type" value="Genomic_DNA"/>
</dbReference>
<feature type="chain" id="PRO_5044712773" description="Outer membrane protein beta-barrel domain-containing protein" evidence="1">
    <location>
        <begin position="22"/>
        <end position="71"/>
    </location>
</feature>
<evidence type="ECO:0000313" key="4">
    <source>
        <dbReference type="Proteomes" id="UP001368318"/>
    </source>
</evidence>
<dbReference type="KEGG" id="mcaa:R3L15_11000"/>
<dbReference type="AlphaFoldDB" id="A0AAU6NX69"/>
<keyword evidence="4" id="KW-1185">Reference proteome</keyword>
<reference evidence="2 4" key="1">
    <citation type="submission" date="2023-10" db="EMBL/GenBank/DDBJ databases">
        <title>Culture-based analysis of two novel bacteria associated with mangrove crab gills.</title>
        <authorList>
            <person name="Yang X."/>
            <person name="Garuglieri E."/>
            <person name="Van Goethem M.W."/>
            <person name="Fusi M."/>
            <person name="Marasco R."/>
            <person name="Daffonchio D.G."/>
        </authorList>
    </citation>
    <scope>NUCLEOTIDE SEQUENCE [LARGE SCALE GENOMIC DNA]</scope>
    <source>
        <strain evidence="3">UG2-1</strain>
        <strain evidence="2">UG2-2</strain>
        <strain evidence="4">UG2_2</strain>
    </source>
</reference>
<organism evidence="2 4">
    <name type="scientific">Mangrovimonas cancribranchiae</name>
    <dbReference type="NCBI Taxonomy" id="3080055"/>
    <lineage>
        <taxon>Bacteria</taxon>
        <taxon>Pseudomonadati</taxon>
        <taxon>Bacteroidota</taxon>
        <taxon>Flavobacteriia</taxon>
        <taxon>Flavobacteriales</taxon>
        <taxon>Flavobacteriaceae</taxon>
        <taxon>Mangrovimonas</taxon>
    </lineage>
</organism>
<dbReference type="EMBL" id="CP136924">
    <property type="protein sequence ID" value="WXA02192.1"/>
    <property type="molecule type" value="Genomic_DNA"/>
</dbReference>
<accession>A0AAU6NX69</accession>